<keyword evidence="1" id="KW-0732">Signal</keyword>
<accession>A0A6G1M4S6</accession>
<reference evidence="3 4" key="1">
    <citation type="submission" date="2019-06" db="EMBL/GenBank/DDBJ databases">
        <authorList>
            <person name="Palmer J.M."/>
        </authorList>
    </citation>
    <scope>NUCLEOTIDE SEQUENCE [LARGE SCALE GENOMIC DNA]</scope>
    <source>
        <strain evidence="3 4">TWF191</strain>
        <strain evidence="2">TWF679</strain>
    </source>
</reference>
<gene>
    <name evidence="3" type="ORF">TWF191_003298</name>
    <name evidence="2" type="ORF">TWF679_007275</name>
</gene>
<protein>
    <submittedName>
        <fullName evidence="3">Uncharacterized protein</fullName>
    </submittedName>
</protein>
<name>A0A6G1M4S6_ORBOL</name>
<feature type="signal peptide" evidence="1">
    <location>
        <begin position="1"/>
        <end position="23"/>
    </location>
</feature>
<evidence type="ECO:0000313" key="3">
    <source>
        <dbReference type="EMBL" id="KAF3227778.1"/>
    </source>
</evidence>
<evidence type="ECO:0000313" key="2">
    <source>
        <dbReference type="EMBL" id="KAF3209737.1"/>
    </source>
</evidence>
<dbReference type="AlphaFoldDB" id="A0A6G1M4S6"/>
<evidence type="ECO:0000313" key="4">
    <source>
        <dbReference type="Proteomes" id="UP000483672"/>
    </source>
</evidence>
<proteinExistence type="predicted"/>
<dbReference type="Proteomes" id="UP000483672">
    <property type="component" value="Unassembled WGS sequence"/>
</dbReference>
<comment type="caution">
    <text evidence="3">The sequence shown here is derived from an EMBL/GenBank/DDBJ whole genome shotgun (WGS) entry which is preliminary data.</text>
</comment>
<evidence type="ECO:0000256" key="1">
    <source>
        <dbReference type="SAM" id="SignalP"/>
    </source>
</evidence>
<dbReference type="EMBL" id="WIWT01000041">
    <property type="protein sequence ID" value="KAF3209737.1"/>
    <property type="molecule type" value="Genomic_DNA"/>
</dbReference>
<dbReference type="Proteomes" id="UP000614610">
    <property type="component" value="Unassembled WGS sequence"/>
</dbReference>
<sequence>MRFSFATLDLVVLLSTWLPLSSALPTLPPLADYQIRNFHTINKIYQFTVYPRQEAIIAQVTSDSIPELEPLFSPTVSGRIQEIGNFTNFRHSIEYFFGLAPRPQGSMYSAIVEAELTQFSSDHPSIAASTVNFKVALDNPSKPGFGAPGTRTYTYLKQTGFWHFDEEGRVDYYDLYIPALNEFATILNGADFNSKLVQLLATKQICQGAQKLCKGKNTQYHPQIGLNIGAVLNALGLSPLLDLPLINQLGLGSLNLGELTCFAKLSAKNFGTFDKLWADTVTCRIVHLMLAEVDPDDHCEHVGPTGGGKCVEYPYYDRQFKDNTLFGDTRRFRSASYSSLTPVPPAPPKIFVPSAHQPAPPTTSYISPSEKSSTKSYQPRRLLLPKVLSYINYVLSL</sequence>
<dbReference type="OrthoDB" id="10010954at2759"/>
<dbReference type="EMBL" id="WIPF01000018">
    <property type="protein sequence ID" value="KAF3227778.1"/>
    <property type="molecule type" value="Genomic_DNA"/>
</dbReference>
<feature type="chain" id="PRO_5041093499" evidence="1">
    <location>
        <begin position="24"/>
        <end position="397"/>
    </location>
</feature>
<organism evidence="3 4">
    <name type="scientific">Orbilia oligospora</name>
    <name type="common">Nematode-trapping fungus</name>
    <name type="synonym">Arthrobotrys oligospora</name>
    <dbReference type="NCBI Taxonomy" id="2813651"/>
    <lineage>
        <taxon>Eukaryota</taxon>
        <taxon>Fungi</taxon>
        <taxon>Dikarya</taxon>
        <taxon>Ascomycota</taxon>
        <taxon>Pezizomycotina</taxon>
        <taxon>Orbiliomycetes</taxon>
        <taxon>Orbiliales</taxon>
        <taxon>Orbiliaceae</taxon>
        <taxon>Orbilia</taxon>
    </lineage>
</organism>